<dbReference type="EMBL" id="QBKN01000042">
    <property type="protein sequence ID" value="PTX38681.1"/>
    <property type="molecule type" value="Genomic_DNA"/>
</dbReference>
<dbReference type="GO" id="GO:0000976">
    <property type="term" value="F:transcription cis-regulatory region binding"/>
    <property type="evidence" value="ECO:0007669"/>
    <property type="project" value="TreeGrafter"/>
</dbReference>
<dbReference type="PANTHER" id="PTHR30146">
    <property type="entry name" value="LACI-RELATED TRANSCRIPTIONAL REPRESSOR"/>
    <property type="match status" value="1"/>
</dbReference>
<dbReference type="Gene3D" id="1.10.260.40">
    <property type="entry name" value="lambda repressor-like DNA-binding domains"/>
    <property type="match status" value="1"/>
</dbReference>
<evidence type="ECO:0000259" key="5">
    <source>
        <dbReference type="PROSITE" id="PS50932"/>
    </source>
</evidence>
<dbReference type="GO" id="GO:0003700">
    <property type="term" value="F:DNA-binding transcription factor activity"/>
    <property type="evidence" value="ECO:0007669"/>
    <property type="project" value="TreeGrafter"/>
</dbReference>
<keyword evidence="3" id="KW-0238">DNA-binding</keyword>
<dbReference type="Proteomes" id="UP000244069">
    <property type="component" value="Unassembled WGS sequence"/>
</dbReference>
<dbReference type="CDD" id="cd06278">
    <property type="entry name" value="PBP1_LacI-like"/>
    <property type="match status" value="1"/>
</dbReference>
<dbReference type="Pfam" id="PF00356">
    <property type="entry name" value="LacI"/>
    <property type="match status" value="1"/>
</dbReference>
<dbReference type="InterPro" id="IPR046335">
    <property type="entry name" value="LacI/GalR-like_sensor"/>
</dbReference>
<dbReference type="AlphaFoldDB" id="A0A2T6A4E5"/>
<evidence type="ECO:0000256" key="4">
    <source>
        <dbReference type="ARBA" id="ARBA00023163"/>
    </source>
</evidence>
<proteinExistence type="predicted"/>
<dbReference type="SUPFAM" id="SSF47413">
    <property type="entry name" value="lambda repressor-like DNA-binding domains"/>
    <property type="match status" value="1"/>
</dbReference>
<protein>
    <submittedName>
        <fullName evidence="6">LacI family transcriptional regulator</fullName>
    </submittedName>
</protein>
<comment type="caution">
    <text evidence="6">The sequence shown here is derived from an EMBL/GenBank/DDBJ whole genome shotgun (WGS) entry which is preliminary data.</text>
</comment>
<dbReference type="Gene3D" id="3.40.50.2300">
    <property type="match status" value="2"/>
</dbReference>
<evidence type="ECO:0000313" key="7">
    <source>
        <dbReference type="Proteomes" id="UP000244069"/>
    </source>
</evidence>
<keyword evidence="1" id="KW-0678">Repressor</keyword>
<dbReference type="PROSITE" id="PS50932">
    <property type="entry name" value="HTH_LACI_2"/>
    <property type="match status" value="1"/>
</dbReference>
<dbReference type="Pfam" id="PF13377">
    <property type="entry name" value="Peripla_BP_3"/>
    <property type="match status" value="1"/>
</dbReference>
<dbReference type="PANTHER" id="PTHR30146:SF95">
    <property type="entry name" value="RIBOSE OPERON REPRESSOR"/>
    <property type="match status" value="1"/>
</dbReference>
<name>A0A2T6A4E5_9RHOB</name>
<evidence type="ECO:0000256" key="2">
    <source>
        <dbReference type="ARBA" id="ARBA00023015"/>
    </source>
</evidence>
<evidence type="ECO:0000313" key="6">
    <source>
        <dbReference type="EMBL" id="PTX38681.1"/>
    </source>
</evidence>
<keyword evidence="2" id="KW-0805">Transcription regulation</keyword>
<evidence type="ECO:0000256" key="3">
    <source>
        <dbReference type="ARBA" id="ARBA00023125"/>
    </source>
</evidence>
<dbReference type="SUPFAM" id="SSF53822">
    <property type="entry name" value="Periplasmic binding protein-like I"/>
    <property type="match status" value="1"/>
</dbReference>
<keyword evidence="4" id="KW-0804">Transcription</keyword>
<sequence>MNRPPRASDVAALAGVSRSAVSRAFTDGASVAPETRDRIMAAAEELGYRVNHLARSLKEAAPSKLVALVVSDMDHSLRARLVDLLARGLVAGGFRPFLLPWSQGDDPRQLIDMMLNYNVSGAIVTSDTPPEEISHQCARFGVPLVLVNKAPVDARAARVVQDTDAAGRMAAHLLREAGCRRVLYAGQARASFTIDERRRAFEAELGALGMTLAGQVTGPSQNHAGGLIAAEQYLAARHDVDGVHCANDFLALGFIDGLRRAGLPAHDWPALVGCDDIAEAAWPAFDLTTIRQDPGLLANACLDGLADRIAHPANQPELQVLPVAAVRRATTRKTNID</sequence>
<keyword evidence="7" id="KW-1185">Reference proteome</keyword>
<reference evidence="6 7" key="1">
    <citation type="submission" date="2018-04" db="EMBL/GenBank/DDBJ databases">
        <title>Genomic Encyclopedia of Archaeal and Bacterial Type Strains, Phase II (KMG-II): from individual species to whole genera.</title>
        <authorList>
            <person name="Goeker M."/>
        </authorList>
    </citation>
    <scope>NUCLEOTIDE SEQUENCE [LARGE SCALE GENOMIC DNA]</scope>
    <source>
        <strain evidence="6 7">DSM 29329</strain>
    </source>
</reference>
<dbReference type="InterPro" id="IPR000843">
    <property type="entry name" value="HTH_LacI"/>
</dbReference>
<gene>
    <name evidence="6" type="ORF">C8N44_14219</name>
</gene>
<organism evidence="6 7">
    <name type="scientific">Allosediminivita pacifica</name>
    <dbReference type="NCBI Taxonomy" id="1267769"/>
    <lineage>
        <taxon>Bacteria</taxon>
        <taxon>Pseudomonadati</taxon>
        <taxon>Pseudomonadota</taxon>
        <taxon>Alphaproteobacteria</taxon>
        <taxon>Rhodobacterales</taxon>
        <taxon>Paracoccaceae</taxon>
        <taxon>Allosediminivita</taxon>
    </lineage>
</organism>
<feature type="domain" description="HTH lacI-type" evidence="5">
    <location>
        <begin position="5"/>
        <end position="59"/>
    </location>
</feature>
<dbReference type="CDD" id="cd01392">
    <property type="entry name" value="HTH_LacI"/>
    <property type="match status" value="1"/>
</dbReference>
<dbReference type="InterPro" id="IPR028082">
    <property type="entry name" value="Peripla_BP_I"/>
</dbReference>
<dbReference type="SMART" id="SM00354">
    <property type="entry name" value="HTH_LACI"/>
    <property type="match status" value="1"/>
</dbReference>
<accession>A0A2T6A4E5</accession>
<evidence type="ECO:0000256" key="1">
    <source>
        <dbReference type="ARBA" id="ARBA00022491"/>
    </source>
</evidence>
<dbReference type="RefSeq" id="WP_244641169.1">
    <property type="nucleotide sequence ID" value="NZ_BMEZ01000042.1"/>
</dbReference>
<dbReference type="InterPro" id="IPR010982">
    <property type="entry name" value="Lambda_DNA-bd_dom_sf"/>
</dbReference>